<sequence length="425" mass="48269">MRKKILLWLCLGFASLPIACLWVANWVAAEQEKQSQQQWQVFTTRFADSAPNRTALQLEVLSAKLGINLLGAKSDRLTPTAIQQFEAIQPELQEFLDKQLEDATDAVEPLPQSLQKYLRAHADTLDAIRQQGLQGEVPQWASVMSHPNATQVRPNFAGFVKLQRLLAIDALEKNRLGQTEAAIANLEASWRLTQGLRDRPELNSQVVALIMTKIQAGSLRKMQQLPPIWQQRLMEHDYRQSFQAALNWESWLVADLIRRTDLLAKPANSVLQPLWQSLRQPYLRLAALDAASKMRRAYTDLPQQNVCLFNPRTFDDDLGTSLALWNGEGGDMLFGFAQQWRTAGYLMLDLEFTQKVLNTKALKTPEIASTIVTRQSRICPHAQWIYQASPTQTWTLSFSQALERPTRKTKGLVLPLTYRAKAQKI</sequence>
<evidence type="ECO:0000313" key="1">
    <source>
        <dbReference type="EMBL" id="MEP0816239.1"/>
    </source>
</evidence>
<dbReference type="Proteomes" id="UP001464891">
    <property type="component" value="Unassembled WGS sequence"/>
</dbReference>
<accession>A0ABV0J384</accession>
<dbReference type="EMBL" id="JAMPKM010000002">
    <property type="protein sequence ID" value="MEP0816239.1"/>
    <property type="molecule type" value="Genomic_DNA"/>
</dbReference>
<organism evidence="1 2">
    <name type="scientific">Trichocoleus desertorum GB2-A4</name>
    <dbReference type="NCBI Taxonomy" id="2933944"/>
    <lineage>
        <taxon>Bacteria</taxon>
        <taxon>Bacillati</taxon>
        <taxon>Cyanobacteriota</taxon>
        <taxon>Cyanophyceae</taxon>
        <taxon>Leptolyngbyales</taxon>
        <taxon>Trichocoleusaceae</taxon>
        <taxon>Trichocoleus</taxon>
    </lineage>
</organism>
<keyword evidence="2" id="KW-1185">Reference proteome</keyword>
<name>A0ABV0J384_9CYAN</name>
<reference evidence="1 2" key="1">
    <citation type="submission" date="2022-04" db="EMBL/GenBank/DDBJ databases">
        <title>Positive selection, recombination, and allopatry shape intraspecific diversity of widespread and dominant cyanobacteria.</title>
        <authorList>
            <person name="Wei J."/>
            <person name="Shu W."/>
            <person name="Hu C."/>
        </authorList>
    </citation>
    <scope>NUCLEOTIDE SEQUENCE [LARGE SCALE GENOMIC DNA]</scope>
    <source>
        <strain evidence="1 2">GB2-A4</strain>
    </source>
</reference>
<gene>
    <name evidence="1" type="ORF">NC998_03920</name>
</gene>
<protein>
    <submittedName>
        <fullName evidence="1">Uncharacterized protein</fullName>
    </submittedName>
</protein>
<dbReference type="RefSeq" id="WP_190433486.1">
    <property type="nucleotide sequence ID" value="NZ_JAMPKM010000002.1"/>
</dbReference>
<evidence type="ECO:0000313" key="2">
    <source>
        <dbReference type="Proteomes" id="UP001464891"/>
    </source>
</evidence>
<comment type="caution">
    <text evidence="1">The sequence shown here is derived from an EMBL/GenBank/DDBJ whole genome shotgun (WGS) entry which is preliminary data.</text>
</comment>
<proteinExistence type="predicted"/>